<evidence type="ECO:0000313" key="17">
    <source>
        <dbReference type="Proteomes" id="UP001170624"/>
    </source>
</evidence>
<feature type="domain" description="TonB-dependent receptor plug" evidence="15">
    <location>
        <begin position="43"/>
        <end position="154"/>
    </location>
</feature>
<dbReference type="GO" id="GO:0009279">
    <property type="term" value="C:cell outer membrane"/>
    <property type="evidence" value="ECO:0007669"/>
    <property type="project" value="UniProtKB-SubCell"/>
</dbReference>
<evidence type="ECO:0000256" key="2">
    <source>
        <dbReference type="ARBA" id="ARBA00008143"/>
    </source>
</evidence>
<dbReference type="InterPro" id="IPR010949">
    <property type="entry name" value="TonB_Hb/transfer/lactofer_rcpt"/>
</dbReference>
<evidence type="ECO:0000256" key="1">
    <source>
        <dbReference type="ARBA" id="ARBA00004571"/>
    </source>
</evidence>
<evidence type="ECO:0000256" key="3">
    <source>
        <dbReference type="ARBA" id="ARBA00022448"/>
    </source>
</evidence>
<accession>A0AAW7Y245</accession>
<dbReference type="NCBIfam" id="TIGR01785">
    <property type="entry name" value="TonB-hemin"/>
    <property type="match status" value="1"/>
</dbReference>
<evidence type="ECO:0000256" key="12">
    <source>
        <dbReference type="RuleBase" id="RU003357"/>
    </source>
</evidence>
<protein>
    <submittedName>
        <fullName evidence="16">TonB-dependent hemoglobin/transferrin/lactoferrin family receptor</fullName>
    </submittedName>
</protein>
<evidence type="ECO:0000256" key="7">
    <source>
        <dbReference type="ARBA" id="ARBA00023077"/>
    </source>
</evidence>
<comment type="similarity">
    <text evidence="2">Belongs to the TonB-dependent receptor family. Hemoglobin/haptoglobin binding protein subfamily.</text>
</comment>
<dbReference type="InterPro" id="IPR012910">
    <property type="entry name" value="Plug_dom"/>
</dbReference>
<dbReference type="InterPro" id="IPR039426">
    <property type="entry name" value="TonB-dep_rcpt-like"/>
</dbReference>
<keyword evidence="3 11" id="KW-0813">Transport</keyword>
<evidence type="ECO:0000313" key="16">
    <source>
        <dbReference type="EMBL" id="MDO6542377.1"/>
    </source>
</evidence>
<evidence type="ECO:0000259" key="15">
    <source>
        <dbReference type="Pfam" id="PF07715"/>
    </source>
</evidence>
<dbReference type="Gene3D" id="2.40.170.20">
    <property type="entry name" value="TonB-dependent receptor, beta-barrel domain"/>
    <property type="match status" value="1"/>
</dbReference>
<dbReference type="Gene3D" id="2.170.130.10">
    <property type="entry name" value="TonB-dependent receptor, plug domain"/>
    <property type="match status" value="1"/>
</dbReference>
<dbReference type="EMBL" id="JAUOPU010000005">
    <property type="protein sequence ID" value="MDO6542377.1"/>
    <property type="molecule type" value="Genomic_DNA"/>
</dbReference>
<dbReference type="AlphaFoldDB" id="A0AAW7Y245"/>
<dbReference type="CDD" id="cd01347">
    <property type="entry name" value="ligand_gated_channel"/>
    <property type="match status" value="1"/>
</dbReference>
<dbReference type="InterPro" id="IPR000531">
    <property type="entry name" value="Beta-barrel_TonB"/>
</dbReference>
<feature type="signal peptide" evidence="13">
    <location>
        <begin position="1"/>
        <end position="22"/>
    </location>
</feature>
<reference evidence="16" key="1">
    <citation type="submission" date="2023-07" db="EMBL/GenBank/DDBJ databases">
        <title>Genome content predicts the carbon catabolic preferences of heterotrophic bacteria.</title>
        <authorList>
            <person name="Gralka M."/>
        </authorList>
    </citation>
    <scope>NUCLEOTIDE SEQUENCE</scope>
    <source>
        <strain evidence="16">G2M05</strain>
    </source>
</reference>
<keyword evidence="4 11" id="KW-1134">Transmembrane beta strand</keyword>
<dbReference type="RefSeq" id="WP_303498834.1">
    <property type="nucleotide sequence ID" value="NZ_JAUOPU010000005.1"/>
</dbReference>
<evidence type="ECO:0000256" key="5">
    <source>
        <dbReference type="ARBA" id="ARBA00022692"/>
    </source>
</evidence>
<keyword evidence="7 12" id="KW-0798">TonB box</keyword>
<feature type="chain" id="PRO_5043420589" evidence="13">
    <location>
        <begin position="23"/>
        <end position="718"/>
    </location>
</feature>
<comment type="subcellular location">
    <subcellularLocation>
        <location evidence="1 11">Cell outer membrane</location>
        <topology evidence="1 11">Multi-pass membrane protein</topology>
    </subcellularLocation>
</comment>
<keyword evidence="9 16" id="KW-0675">Receptor</keyword>
<dbReference type="Pfam" id="PF00593">
    <property type="entry name" value="TonB_dep_Rec_b-barrel"/>
    <property type="match status" value="1"/>
</dbReference>
<keyword evidence="8 11" id="KW-0472">Membrane</keyword>
<evidence type="ECO:0000256" key="10">
    <source>
        <dbReference type="ARBA" id="ARBA00023237"/>
    </source>
</evidence>
<evidence type="ECO:0000256" key="6">
    <source>
        <dbReference type="ARBA" id="ARBA00022729"/>
    </source>
</evidence>
<organism evidence="16 17">
    <name type="scientific">Photobacterium sanguinicancri</name>
    <dbReference type="NCBI Taxonomy" id="875932"/>
    <lineage>
        <taxon>Bacteria</taxon>
        <taxon>Pseudomonadati</taxon>
        <taxon>Pseudomonadota</taxon>
        <taxon>Gammaproteobacteria</taxon>
        <taxon>Vibrionales</taxon>
        <taxon>Vibrionaceae</taxon>
        <taxon>Photobacterium</taxon>
    </lineage>
</organism>
<dbReference type="PANTHER" id="PTHR30069:SF29">
    <property type="entry name" value="HEMOGLOBIN AND HEMOGLOBIN-HAPTOGLOBIN-BINDING PROTEIN 1-RELATED"/>
    <property type="match status" value="1"/>
</dbReference>
<keyword evidence="6 13" id="KW-0732">Signal</keyword>
<comment type="caution">
    <text evidence="16">The sequence shown here is derived from an EMBL/GenBank/DDBJ whole genome shotgun (WGS) entry which is preliminary data.</text>
</comment>
<evidence type="ECO:0000256" key="9">
    <source>
        <dbReference type="ARBA" id="ARBA00023170"/>
    </source>
</evidence>
<name>A0AAW7Y245_9GAMM</name>
<dbReference type="InterPro" id="IPR011276">
    <property type="entry name" value="TonB_haem/Hb_rcpt"/>
</dbReference>
<dbReference type="GO" id="GO:0044718">
    <property type="term" value="P:siderophore transmembrane transport"/>
    <property type="evidence" value="ECO:0007669"/>
    <property type="project" value="TreeGrafter"/>
</dbReference>
<evidence type="ECO:0000256" key="13">
    <source>
        <dbReference type="SAM" id="SignalP"/>
    </source>
</evidence>
<gene>
    <name evidence="16" type="ORF">Q4568_07530</name>
</gene>
<evidence type="ECO:0000259" key="14">
    <source>
        <dbReference type="Pfam" id="PF00593"/>
    </source>
</evidence>
<dbReference type="PROSITE" id="PS52016">
    <property type="entry name" value="TONB_DEPENDENT_REC_3"/>
    <property type="match status" value="1"/>
</dbReference>
<dbReference type="NCBIfam" id="TIGR01786">
    <property type="entry name" value="TonB-hemlactrns"/>
    <property type="match status" value="1"/>
</dbReference>
<dbReference type="Proteomes" id="UP001170624">
    <property type="component" value="Unassembled WGS sequence"/>
</dbReference>
<keyword evidence="10 11" id="KW-0998">Cell outer membrane</keyword>
<keyword evidence="5 11" id="KW-0812">Transmembrane</keyword>
<dbReference type="GO" id="GO:0015232">
    <property type="term" value="F:heme transmembrane transporter activity"/>
    <property type="evidence" value="ECO:0007669"/>
    <property type="project" value="InterPro"/>
</dbReference>
<proteinExistence type="inferred from homology"/>
<dbReference type="Pfam" id="PF07715">
    <property type="entry name" value="Plug"/>
    <property type="match status" value="1"/>
</dbReference>
<dbReference type="PANTHER" id="PTHR30069">
    <property type="entry name" value="TONB-DEPENDENT OUTER MEMBRANE RECEPTOR"/>
    <property type="match status" value="1"/>
</dbReference>
<dbReference type="SUPFAM" id="SSF56935">
    <property type="entry name" value="Porins"/>
    <property type="match status" value="1"/>
</dbReference>
<evidence type="ECO:0000256" key="4">
    <source>
        <dbReference type="ARBA" id="ARBA00022452"/>
    </source>
</evidence>
<dbReference type="InterPro" id="IPR036942">
    <property type="entry name" value="Beta-barrel_TonB_sf"/>
</dbReference>
<dbReference type="InterPro" id="IPR037066">
    <property type="entry name" value="Plug_dom_sf"/>
</dbReference>
<feature type="domain" description="TonB-dependent receptor-like beta-barrel" evidence="14">
    <location>
        <begin position="246"/>
        <end position="678"/>
    </location>
</feature>
<sequence length="718" mass="79444">MKYKLSLVTTSILLAVSPLIHAQETVSVFDEVVVSGTRSEESIKNVSSSIAKISSEDMTENLATDIRDAVKYEPGVSVNGGGGRFGLNGFNIRGMDESHVKVMIDGVKQPVSYNPGSAEMRFNQNMYEIDTLTAIEINKGPSSALYGSDALGGAVMLRTKNPEDLLGHGDDTHVGFKTGYQSADEGFKQTLTVANRTGDLETMVIYTHLDGKETKAHSDGADINGPERGQVDPYALRQDNVLAKAFYQINDDHRVGLTGEYFTRSGEGRLLSKEGFEMMPGYKYTNNYAEDDDQRVRVGFEHEWLANNVAFDTLDWQVNWQKIESDHDTQDHTDAKGLRTRNRNGVGSSYQFDAQFGKELALGSSRHQVIYGLSGLKESFVLNYTDTNLDTGTGKEKAPEIPEADSTQWGVFLQDQAFLFEDALVVTAGVRYDAFEAKPTDISKYPEHKSDAFTGKLGAVYHFNQNVSTFAQFSQGFKAPTLQDLYYFYGMGATYLPNPDLKPEESQSYEMGLRANNQFGDLELVGFYNDYKNFIAEDHIGKDSENKDVYTKKNIGKAKIYGAEFKGSLYLDEALGAPMGTYSRLSVAYAKGENKETGEAIETVAPLTTVVGVGYDSPSEKWGSVVNLTVVASKSGDEWEKPAQGTEANVEAPSYAVVDLTAYYRPTQDLTLRAGLFNAFDEKYWLYQDLNGVTESTKGIDRRTQPGRNWGVNLDYSF</sequence>
<dbReference type="GO" id="GO:0015344">
    <property type="term" value="F:siderophore uptake transmembrane transporter activity"/>
    <property type="evidence" value="ECO:0007669"/>
    <property type="project" value="TreeGrafter"/>
</dbReference>
<evidence type="ECO:0000256" key="8">
    <source>
        <dbReference type="ARBA" id="ARBA00023136"/>
    </source>
</evidence>
<evidence type="ECO:0000256" key="11">
    <source>
        <dbReference type="PROSITE-ProRule" id="PRU01360"/>
    </source>
</evidence>